<feature type="transmembrane region" description="Helical" evidence="1">
    <location>
        <begin position="67"/>
        <end position="88"/>
    </location>
</feature>
<dbReference type="EMBL" id="AZBU02000010">
    <property type="protein sequence ID" value="TKR62849.1"/>
    <property type="molecule type" value="Genomic_DNA"/>
</dbReference>
<comment type="caution">
    <text evidence="2">The sequence shown here is derived from an EMBL/GenBank/DDBJ whole genome shotgun (WGS) entry which is preliminary data.</text>
</comment>
<protein>
    <submittedName>
        <fullName evidence="2">Uncharacterized protein</fullName>
    </submittedName>
</protein>
<feature type="transmembrane region" description="Helical" evidence="1">
    <location>
        <begin position="6"/>
        <end position="30"/>
    </location>
</feature>
<feature type="transmembrane region" description="Helical" evidence="1">
    <location>
        <begin position="109"/>
        <end position="135"/>
    </location>
</feature>
<keyword evidence="1" id="KW-0472">Membrane</keyword>
<reference evidence="2 3" key="1">
    <citation type="journal article" date="2015" name="Genome Biol.">
        <title>Comparative genomics of Steinernema reveals deeply conserved gene regulatory networks.</title>
        <authorList>
            <person name="Dillman A.R."/>
            <person name="Macchietto M."/>
            <person name="Porter C.F."/>
            <person name="Rogers A."/>
            <person name="Williams B."/>
            <person name="Antoshechkin I."/>
            <person name="Lee M.M."/>
            <person name="Goodwin Z."/>
            <person name="Lu X."/>
            <person name="Lewis E.E."/>
            <person name="Goodrich-Blair H."/>
            <person name="Stock S.P."/>
            <person name="Adams B.J."/>
            <person name="Sternberg P.W."/>
            <person name="Mortazavi A."/>
        </authorList>
    </citation>
    <scope>NUCLEOTIDE SEQUENCE [LARGE SCALE GENOMIC DNA]</scope>
    <source>
        <strain evidence="2 3">ALL</strain>
    </source>
</reference>
<evidence type="ECO:0000313" key="3">
    <source>
        <dbReference type="Proteomes" id="UP000298663"/>
    </source>
</evidence>
<accession>A0A4U5M2A2</accession>
<gene>
    <name evidence="2" type="ORF">L596_026758</name>
</gene>
<evidence type="ECO:0000256" key="1">
    <source>
        <dbReference type="SAM" id="Phobius"/>
    </source>
</evidence>
<feature type="transmembrane region" description="Helical" evidence="1">
    <location>
        <begin position="42"/>
        <end position="61"/>
    </location>
</feature>
<proteinExistence type="predicted"/>
<keyword evidence="1" id="KW-0812">Transmembrane</keyword>
<keyword evidence="3" id="KW-1185">Reference proteome</keyword>
<dbReference type="AlphaFoldDB" id="A0A4U5M2A2"/>
<organism evidence="2 3">
    <name type="scientific">Steinernema carpocapsae</name>
    <name type="common">Entomopathogenic nematode</name>
    <dbReference type="NCBI Taxonomy" id="34508"/>
    <lineage>
        <taxon>Eukaryota</taxon>
        <taxon>Metazoa</taxon>
        <taxon>Ecdysozoa</taxon>
        <taxon>Nematoda</taxon>
        <taxon>Chromadorea</taxon>
        <taxon>Rhabditida</taxon>
        <taxon>Tylenchina</taxon>
        <taxon>Panagrolaimomorpha</taxon>
        <taxon>Strongyloidoidea</taxon>
        <taxon>Steinernematidae</taxon>
        <taxon>Steinernema</taxon>
    </lineage>
</organism>
<name>A0A4U5M2A2_STECR</name>
<dbReference type="Proteomes" id="UP000298663">
    <property type="component" value="Unassembled WGS sequence"/>
</dbReference>
<evidence type="ECO:0000313" key="2">
    <source>
        <dbReference type="EMBL" id="TKR62849.1"/>
    </source>
</evidence>
<keyword evidence="1" id="KW-1133">Transmembrane helix</keyword>
<sequence>MFASSLSLICVNICIVVDRVMAMKIPVLYVQKYKQMWLRISIFVAVATFSVATLVYCLGVVDRDVVNIVYAVKTGISVFNIPFTVYFLKVLKKFVKITAQRLPSETLRTANQIVVYQLIADIVVIIIPTIITYILNEILETQVTTVVGSYPNSLYAIYTTSCALLLAIKLNATNSVNSRAYDACKKCRMDRCLQLGVKAS</sequence>
<reference evidence="2 3" key="2">
    <citation type="journal article" date="2019" name="G3 (Bethesda)">
        <title>Hybrid Assembly of the Genome of the Entomopathogenic Nematode Steinernema carpocapsae Identifies the X-Chromosome.</title>
        <authorList>
            <person name="Serra L."/>
            <person name="Macchietto M."/>
            <person name="Macias-Munoz A."/>
            <person name="McGill C.J."/>
            <person name="Rodriguez I.M."/>
            <person name="Rodriguez B."/>
            <person name="Murad R."/>
            <person name="Mortazavi A."/>
        </authorList>
    </citation>
    <scope>NUCLEOTIDE SEQUENCE [LARGE SCALE GENOMIC DNA]</scope>
    <source>
        <strain evidence="2 3">ALL</strain>
    </source>
</reference>